<name>A0A1H4LSM2_9NOCA</name>
<dbReference type="EMBL" id="FNSV01000005">
    <property type="protein sequence ID" value="SEB73790.1"/>
    <property type="molecule type" value="Genomic_DNA"/>
</dbReference>
<gene>
    <name evidence="1" type="ORF">SAMN04490239_1451</name>
</gene>
<dbReference type="OrthoDB" id="4380011at2"/>
<keyword evidence="2" id="KW-1185">Reference proteome</keyword>
<sequence>MTGDTAKVNRMVTFALRWFPHGGGPAEEIIAVFGMDTGEFFRCLHAQLHPNPPTPLRPTIVEKMKAVARRRLWLAG</sequence>
<dbReference type="AlphaFoldDB" id="A0A1H4LSM2"/>
<reference evidence="2" key="1">
    <citation type="submission" date="2016-10" db="EMBL/GenBank/DDBJ databases">
        <authorList>
            <person name="Varghese N."/>
            <person name="Submissions S."/>
        </authorList>
    </citation>
    <scope>NUCLEOTIDE SEQUENCE [LARGE SCALE GENOMIC DNA]</scope>
    <source>
        <strain evidence="2">DSM 44498</strain>
    </source>
</reference>
<evidence type="ECO:0000313" key="1">
    <source>
        <dbReference type="EMBL" id="SEB73790.1"/>
    </source>
</evidence>
<evidence type="ECO:0000313" key="2">
    <source>
        <dbReference type="Proteomes" id="UP000183561"/>
    </source>
</evidence>
<dbReference type="Proteomes" id="UP000183561">
    <property type="component" value="Unassembled WGS sequence"/>
</dbReference>
<organism evidence="1 2">
    <name type="scientific">Rhodococcus koreensis</name>
    <dbReference type="NCBI Taxonomy" id="99653"/>
    <lineage>
        <taxon>Bacteria</taxon>
        <taxon>Bacillati</taxon>
        <taxon>Actinomycetota</taxon>
        <taxon>Actinomycetes</taxon>
        <taxon>Mycobacteriales</taxon>
        <taxon>Nocardiaceae</taxon>
        <taxon>Rhodococcus</taxon>
    </lineage>
</organism>
<proteinExistence type="predicted"/>
<accession>A0A1H4LSM2</accession>
<protein>
    <recommendedName>
        <fullName evidence="3">DUF3263 domain-containing protein</fullName>
    </recommendedName>
</protein>
<dbReference type="RefSeq" id="WP_007300337.1">
    <property type="nucleotide sequence ID" value="NZ_FNSV01000005.1"/>
</dbReference>
<evidence type="ECO:0008006" key="3">
    <source>
        <dbReference type="Google" id="ProtNLM"/>
    </source>
</evidence>